<gene>
    <name evidence="5" type="ORF">AnigIFM63604_009368</name>
</gene>
<dbReference type="Proteomes" id="UP001144191">
    <property type="component" value="Unassembled WGS sequence"/>
</dbReference>
<dbReference type="PANTHER" id="PTHR24185:SF8">
    <property type="entry name" value="PNPLA DOMAIN-CONTAINING PROTEIN"/>
    <property type="match status" value="1"/>
</dbReference>
<dbReference type="GO" id="GO:0019369">
    <property type="term" value="P:arachidonate metabolic process"/>
    <property type="evidence" value="ECO:0007669"/>
    <property type="project" value="TreeGrafter"/>
</dbReference>
<feature type="short sequence motif" description="GXSXG" evidence="2">
    <location>
        <begin position="44"/>
        <end position="48"/>
    </location>
</feature>
<keyword evidence="2" id="KW-0442">Lipid degradation</keyword>
<dbReference type="Pfam" id="PF01734">
    <property type="entry name" value="Patatin"/>
    <property type="match status" value="1"/>
</dbReference>
<evidence type="ECO:0000259" key="4">
    <source>
        <dbReference type="PROSITE" id="PS51635"/>
    </source>
</evidence>
<name>A0A9W6A5Y5_ASPNG</name>
<reference evidence="5" key="1">
    <citation type="submission" date="2022-07" db="EMBL/GenBank/DDBJ databases">
        <title>Taxonomy of Aspergillus series Nigri: significant species reduction supported by multi-species coalescent approaches.</title>
        <authorList>
            <person name="Bian C."/>
            <person name="Kusuya Y."/>
            <person name="Sklenar F."/>
            <person name="D'hooge E."/>
            <person name="Yaguchi T."/>
            <person name="Takahashi H."/>
            <person name="Hubka V."/>
        </authorList>
    </citation>
    <scope>NUCLEOTIDE SEQUENCE</scope>
    <source>
        <strain evidence="5">IFM 63604</strain>
    </source>
</reference>
<dbReference type="InterPro" id="IPR016035">
    <property type="entry name" value="Acyl_Trfase/lysoPLipase"/>
</dbReference>
<dbReference type="EMBL" id="BRPB01000064">
    <property type="protein sequence ID" value="GLA52504.1"/>
    <property type="molecule type" value="Genomic_DNA"/>
</dbReference>
<evidence type="ECO:0000256" key="3">
    <source>
        <dbReference type="SAM" id="MobiDB-lite"/>
    </source>
</evidence>
<keyword evidence="1 2" id="KW-0443">Lipid metabolism</keyword>
<dbReference type="PROSITE" id="PS51635">
    <property type="entry name" value="PNPLA"/>
    <property type="match status" value="1"/>
</dbReference>
<dbReference type="SUPFAM" id="SSF52151">
    <property type="entry name" value="FabD/lysophospholipase-like"/>
    <property type="match status" value="1"/>
</dbReference>
<comment type="caution">
    <text evidence="2">Lacks conserved residue(s) required for the propagation of feature annotation.</text>
</comment>
<dbReference type="InterPro" id="IPR002641">
    <property type="entry name" value="PNPLA_dom"/>
</dbReference>
<dbReference type="GO" id="GO:0046486">
    <property type="term" value="P:glycerolipid metabolic process"/>
    <property type="evidence" value="ECO:0007669"/>
    <property type="project" value="UniProtKB-ARBA"/>
</dbReference>
<evidence type="ECO:0000256" key="1">
    <source>
        <dbReference type="ARBA" id="ARBA00023098"/>
    </source>
</evidence>
<dbReference type="CDD" id="cd07199">
    <property type="entry name" value="Pat17_PNPLA8_PNPLA9_like"/>
    <property type="match status" value="1"/>
</dbReference>
<feature type="domain" description="PNPLA" evidence="4">
    <location>
        <begin position="6"/>
        <end position="235"/>
    </location>
</feature>
<evidence type="ECO:0000313" key="6">
    <source>
        <dbReference type="Proteomes" id="UP001144191"/>
    </source>
</evidence>
<dbReference type="PANTHER" id="PTHR24185">
    <property type="entry name" value="CALCIUM-INDEPENDENT PHOSPHOLIPASE A2-GAMMA"/>
    <property type="match status" value="1"/>
</dbReference>
<protein>
    <recommendedName>
        <fullName evidence="4">PNPLA domain-containing protein</fullName>
    </recommendedName>
</protein>
<dbReference type="GO" id="GO:0016042">
    <property type="term" value="P:lipid catabolic process"/>
    <property type="evidence" value="ECO:0007669"/>
    <property type="project" value="UniProtKB-UniRule"/>
</dbReference>
<dbReference type="Gene3D" id="3.40.1090.10">
    <property type="entry name" value="Cytosolic phospholipase A2 catalytic domain"/>
    <property type="match status" value="1"/>
</dbReference>
<dbReference type="GO" id="GO:0016020">
    <property type="term" value="C:membrane"/>
    <property type="evidence" value="ECO:0007669"/>
    <property type="project" value="TreeGrafter"/>
</dbReference>
<evidence type="ECO:0000256" key="2">
    <source>
        <dbReference type="PROSITE-ProRule" id="PRU01161"/>
    </source>
</evidence>
<dbReference type="GO" id="GO:0047499">
    <property type="term" value="F:calcium-independent phospholipase A2 activity"/>
    <property type="evidence" value="ECO:0007669"/>
    <property type="project" value="TreeGrafter"/>
</dbReference>
<comment type="caution">
    <text evidence="5">The sequence shown here is derived from an EMBL/GenBank/DDBJ whole genome shotgun (WGS) entry which is preliminary data.</text>
</comment>
<accession>A0A9W6A5Y5</accession>
<feature type="short sequence motif" description="DGA/G" evidence="2">
    <location>
        <begin position="222"/>
        <end position="224"/>
    </location>
</feature>
<dbReference type="AlphaFoldDB" id="A0A9W6A5Y5"/>
<evidence type="ECO:0000313" key="5">
    <source>
        <dbReference type="EMBL" id="GLA52504.1"/>
    </source>
</evidence>
<feature type="active site" description="Proton acceptor" evidence="2">
    <location>
        <position position="222"/>
    </location>
</feature>
<feature type="region of interest" description="Disordered" evidence="3">
    <location>
        <begin position="490"/>
        <end position="531"/>
    </location>
</feature>
<organism evidence="5 6">
    <name type="scientific">Aspergillus niger</name>
    <dbReference type="NCBI Taxonomy" id="5061"/>
    <lineage>
        <taxon>Eukaryota</taxon>
        <taxon>Fungi</taxon>
        <taxon>Dikarya</taxon>
        <taxon>Ascomycota</taxon>
        <taxon>Pezizomycotina</taxon>
        <taxon>Eurotiomycetes</taxon>
        <taxon>Eurotiomycetidae</taxon>
        <taxon>Eurotiales</taxon>
        <taxon>Aspergillaceae</taxon>
        <taxon>Aspergillus</taxon>
        <taxon>Aspergillus subgen. Circumdati</taxon>
    </lineage>
</organism>
<sequence length="531" mass="59282">MNPTLLAIDGGGVRAGIPLEYLLLIQEALGTECRVRDLVDLSVGPSAGGLLVLGLIAMEWDIATCSETFDLLARRIFRERRQPAISSLLRFLLGKNSILGNIPRWLSWFLHDSCYDPRLFDTSLQEAYGSSRRISDTVTNGSQVLHSQSKFGVIAANIAKDTRSFVFGNFNAVDWYENGYDYELFRASSREMEPRICDVARATAAAPFLFPTAELRVGSFQDGGLQDNFAAGIAGRICRRIWPSRLGVARVISLGTGEDVPSADRSPRFRHVFRDGFLRRGFDAFMSSLGTKSKWLQLVDRLDNATKPDYIRMDVALDNLPCTIDDLEVMDDYRNLVILQPGSARLARATATAMLVARFYFVLERLEEVDNGTKYLCYGRIKCKGPVKPIISAFQGLHPDKVDFVTDTELLGTFGGIENLCGVCGRYSKSICLSVHHPSETSNIYARVSRQQQWRISGFPATMSHFAKALQLDHPFGQLTHGRPSAMPCDSCDGFSSPTQQRRRKRASEDSVDEPERKRACRVGDMTREED</sequence>
<feature type="active site" description="Nucleophile" evidence="2">
    <location>
        <position position="46"/>
    </location>
</feature>
<keyword evidence="2" id="KW-0378">Hydrolase</keyword>
<proteinExistence type="predicted"/>